<name>A0A6A6FFV1_9PEZI</name>
<dbReference type="AlphaFoldDB" id="A0A6A6FFV1"/>
<dbReference type="OrthoDB" id="3649055at2759"/>
<keyword evidence="1" id="KW-0472">Membrane</keyword>
<keyword evidence="1" id="KW-0812">Transmembrane</keyword>
<feature type="transmembrane region" description="Helical" evidence="1">
    <location>
        <begin position="41"/>
        <end position="62"/>
    </location>
</feature>
<gene>
    <name evidence="2" type="ORF">CERZMDRAFT_84643</name>
</gene>
<keyword evidence="1" id="KW-1133">Transmembrane helix</keyword>
<protein>
    <submittedName>
        <fullName evidence="2">Uncharacterized protein</fullName>
    </submittedName>
</protein>
<accession>A0A6A6FFV1</accession>
<evidence type="ECO:0000313" key="2">
    <source>
        <dbReference type="EMBL" id="KAF2212271.1"/>
    </source>
</evidence>
<evidence type="ECO:0000313" key="3">
    <source>
        <dbReference type="Proteomes" id="UP000799539"/>
    </source>
</evidence>
<proteinExistence type="predicted"/>
<dbReference type="Proteomes" id="UP000799539">
    <property type="component" value="Unassembled WGS sequence"/>
</dbReference>
<sequence length="189" mass="21140">MSSVTPSISASASSATASASATSTDATYDFSIKEATIRDTAIGVCLALFIFLICALVGLEIMRRRLKRMRKQLLKYMRQEEEGQAGNYNKNNSTQYLSPEPRMKMERTGSKSTPISAESVRYQLVSPVMTRASHACPVERSVTEISGQGELYESDARSVNSFHRGETRKHNRNVASKWYDLRAFTHRES</sequence>
<dbReference type="EMBL" id="ML992673">
    <property type="protein sequence ID" value="KAF2212271.1"/>
    <property type="molecule type" value="Genomic_DNA"/>
</dbReference>
<keyword evidence="3" id="KW-1185">Reference proteome</keyword>
<reference evidence="2" key="1">
    <citation type="journal article" date="2020" name="Stud. Mycol.">
        <title>101 Dothideomycetes genomes: a test case for predicting lifestyles and emergence of pathogens.</title>
        <authorList>
            <person name="Haridas S."/>
            <person name="Albert R."/>
            <person name="Binder M."/>
            <person name="Bloem J."/>
            <person name="Labutti K."/>
            <person name="Salamov A."/>
            <person name="Andreopoulos B."/>
            <person name="Baker S."/>
            <person name="Barry K."/>
            <person name="Bills G."/>
            <person name="Bluhm B."/>
            <person name="Cannon C."/>
            <person name="Castanera R."/>
            <person name="Culley D."/>
            <person name="Daum C."/>
            <person name="Ezra D."/>
            <person name="Gonzalez J."/>
            <person name="Henrissat B."/>
            <person name="Kuo A."/>
            <person name="Liang C."/>
            <person name="Lipzen A."/>
            <person name="Lutzoni F."/>
            <person name="Magnuson J."/>
            <person name="Mondo S."/>
            <person name="Nolan M."/>
            <person name="Ohm R."/>
            <person name="Pangilinan J."/>
            <person name="Park H.-J."/>
            <person name="Ramirez L."/>
            <person name="Alfaro M."/>
            <person name="Sun H."/>
            <person name="Tritt A."/>
            <person name="Yoshinaga Y."/>
            <person name="Zwiers L.-H."/>
            <person name="Turgeon B."/>
            <person name="Goodwin S."/>
            <person name="Spatafora J."/>
            <person name="Crous P."/>
            <person name="Grigoriev I."/>
        </authorList>
    </citation>
    <scope>NUCLEOTIDE SEQUENCE</scope>
    <source>
        <strain evidence="2">SCOH1-5</strain>
    </source>
</reference>
<evidence type="ECO:0000256" key="1">
    <source>
        <dbReference type="SAM" id="Phobius"/>
    </source>
</evidence>
<organism evidence="2 3">
    <name type="scientific">Cercospora zeae-maydis SCOH1-5</name>
    <dbReference type="NCBI Taxonomy" id="717836"/>
    <lineage>
        <taxon>Eukaryota</taxon>
        <taxon>Fungi</taxon>
        <taxon>Dikarya</taxon>
        <taxon>Ascomycota</taxon>
        <taxon>Pezizomycotina</taxon>
        <taxon>Dothideomycetes</taxon>
        <taxon>Dothideomycetidae</taxon>
        <taxon>Mycosphaerellales</taxon>
        <taxon>Mycosphaerellaceae</taxon>
        <taxon>Cercospora</taxon>
    </lineage>
</organism>